<keyword evidence="2 6" id="KW-0145">Chemotaxis</keyword>
<evidence type="ECO:0000256" key="2">
    <source>
        <dbReference type="ARBA" id="ARBA00022500"/>
    </source>
</evidence>
<dbReference type="Gene3D" id="3.40.50.180">
    <property type="entry name" value="Methylesterase CheB, C-terminal domain"/>
    <property type="match status" value="1"/>
</dbReference>
<dbReference type="InterPro" id="IPR000673">
    <property type="entry name" value="Sig_transdc_resp-reg_Me-estase"/>
</dbReference>
<dbReference type="GO" id="GO:0000156">
    <property type="term" value="F:phosphorelay response regulator activity"/>
    <property type="evidence" value="ECO:0007669"/>
    <property type="project" value="InterPro"/>
</dbReference>
<dbReference type="GO" id="GO:0006935">
    <property type="term" value="P:chemotaxis"/>
    <property type="evidence" value="ECO:0007669"/>
    <property type="project" value="UniProtKB-UniRule"/>
</dbReference>
<dbReference type="Pfam" id="PF00072">
    <property type="entry name" value="Response_reg"/>
    <property type="match status" value="1"/>
</dbReference>
<accession>A0A1X6YLJ1</accession>
<keyword evidence="11" id="KW-1185">Reference proteome</keyword>
<gene>
    <name evidence="10" type="primary">cheB</name>
    <name evidence="10" type="ORF">PSM7751_00843</name>
</gene>
<evidence type="ECO:0000256" key="5">
    <source>
        <dbReference type="ARBA" id="ARBA00048267"/>
    </source>
</evidence>
<dbReference type="InterPro" id="IPR035909">
    <property type="entry name" value="CheB_C"/>
</dbReference>
<feature type="active site" evidence="6">
    <location>
        <position position="259"/>
    </location>
</feature>
<dbReference type="InterPro" id="IPR011006">
    <property type="entry name" value="CheY-like_superfamily"/>
</dbReference>
<evidence type="ECO:0000259" key="9">
    <source>
        <dbReference type="PROSITE" id="PS50122"/>
    </source>
</evidence>
<name>A0A1X6YLJ1_9RHOB</name>
<comment type="catalytic activity">
    <reaction evidence="5">
        <text>[protein]-L-glutamate 5-O-methyl ester + H2O = L-glutamyl-[protein] + methanol + H(+)</text>
        <dbReference type="Rhea" id="RHEA:23236"/>
        <dbReference type="Rhea" id="RHEA-COMP:10208"/>
        <dbReference type="Rhea" id="RHEA-COMP:10311"/>
        <dbReference type="ChEBI" id="CHEBI:15377"/>
        <dbReference type="ChEBI" id="CHEBI:15378"/>
        <dbReference type="ChEBI" id="CHEBI:17790"/>
        <dbReference type="ChEBI" id="CHEBI:29973"/>
        <dbReference type="ChEBI" id="CHEBI:82795"/>
        <dbReference type="EC" id="3.1.1.61"/>
    </reaction>
</comment>
<dbReference type="PANTHER" id="PTHR42872:SF6">
    <property type="entry name" value="PROTEIN-GLUTAMATE METHYLESTERASE_PROTEIN-GLUTAMINE GLUTAMINASE"/>
    <property type="match status" value="1"/>
</dbReference>
<evidence type="ECO:0000256" key="3">
    <source>
        <dbReference type="ARBA" id="ARBA00022801"/>
    </source>
</evidence>
<keyword evidence="3 6" id="KW-0378">Hydrolase</keyword>
<keyword evidence="7" id="KW-0597">Phosphoprotein</keyword>
<dbReference type="GO" id="GO:0005737">
    <property type="term" value="C:cytoplasm"/>
    <property type="evidence" value="ECO:0007669"/>
    <property type="project" value="InterPro"/>
</dbReference>
<dbReference type="AlphaFoldDB" id="A0A1X6YLJ1"/>
<dbReference type="EC" id="3.1.1.61" evidence="4"/>
<proteinExistence type="predicted"/>
<evidence type="ECO:0000256" key="6">
    <source>
        <dbReference type="PROSITE-ProRule" id="PRU00050"/>
    </source>
</evidence>
<dbReference type="InterPro" id="IPR001789">
    <property type="entry name" value="Sig_transdc_resp-reg_receiver"/>
</dbReference>
<dbReference type="Proteomes" id="UP000193963">
    <property type="component" value="Unassembled WGS sequence"/>
</dbReference>
<dbReference type="NCBIfam" id="NF001965">
    <property type="entry name" value="PRK00742.1"/>
    <property type="match status" value="1"/>
</dbReference>
<dbReference type="PROSITE" id="PS50110">
    <property type="entry name" value="RESPONSE_REGULATORY"/>
    <property type="match status" value="1"/>
</dbReference>
<organism evidence="10 11">
    <name type="scientific">Pseudooceanicola marinus</name>
    <dbReference type="NCBI Taxonomy" id="396013"/>
    <lineage>
        <taxon>Bacteria</taxon>
        <taxon>Pseudomonadati</taxon>
        <taxon>Pseudomonadota</taxon>
        <taxon>Alphaproteobacteria</taxon>
        <taxon>Rhodobacterales</taxon>
        <taxon>Paracoccaceae</taxon>
        <taxon>Pseudooceanicola</taxon>
    </lineage>
</organism>
<dbReference type="SUPFAM" id="SSF52172">
    <property type="entry name" value="CheY-like"/>
    <property type="match status" value="1"/>
</dbReference>
<feature type="domain" description="Response regulatory" evidence="8">
    <location>
        <begin position="1"/>
        <end position="95"/>
    </location>
</feature>
<evidence type="ECO:0000256" key="4">
    <source>
        <dbReference type="ARBA" id="ARBA00039140"/>
    </source>
</evidence>
<evidence type="ECO:0000256" key="1">
    <source>
        <dbReference type="ARBA" id="ARBA00022490"/>
    </source>
</evidence>
<dbReference type="GO" id="GO:0008984">
    <property type="term" value="F:protein-glutamate methylesterase activity"/>
    <property type="evidence" value="ECO:0007669"/>
    <property type="project" value="UniProtKB-EC"/>
</dbReference>
<dbReference type="PIRSF" id="PIRSF000876">
    <property type="entry name" value="RR_chemtxs_CheB"/>
    <property type="match status" value="1"/>
</dbReference>
<dbReference type="EMBL" id="FWFN01000002">
    <property type="protein sequence ID" value="SLN24678.1"/>
    <property type="molecule type" value="Genomic_DNA"/>
</dbReference>
<reference evidence="10 11" key="1">
    <citation type="submission" date="2017-03" db="EMBL/GenBank/DDBJ databases">
        <authorList>
            <person name="Afonso C.L."/>
            <person name="Miller P.J."/>
            <person name="Scott M.A."/>
            <person name="Spackman E."/>
            <person name="Goraichik I."/>
            <person name="Dimitrov K.M."/>
            <person name="Suarez D.L."/>
            <person name="Swayne D.E."/>
        </authorList>
    </citation>
    <scope>NUCLEOTIDE SEQUENCE [LARGE SCALE GENOMIC DNA]</scope>
    <source>
        <strain evidence="10 11">CECT 7751</strain>
    </source>
</reference>
<dbReference type="InterPro" id="IPR008248">
    <property type="entry name" value="CheB-like"/>
</dbReference>
<feature type="active site" evidence="6">
    <location>
        <position position="163"/>
    </location>
</feature>
<evidence type="ECO:0000313" key="11">
    <source>
        <dbReference type="Proteomes" id="UP000193963"/>
    </source>
</evidence>
<dbReference type="CDD" id="cd16432">
    <property type="entry name" value="CheB_Rec"/>
    <property type="match status" value="1"/>
</dbReference>
<dbReference type="CDD" id="cd17541">
    <property type="entry name" value="REC_CheB-like"/>
    <property type="match status" value="1"/>
</dbReference>
<protein>
    <recommendedName>
        <fullName evidence="4">protein-glutamate methylesterase</fullName>
        <ecNumber evidence="4">3.1.1.61</ecNumber>
    </recommendedName>
</protein>
<feature type="domain" description="CheB-type methylesterase" evidence="9">
    <location>
        <begin position="130"/>
        <end position="317"/>
    </location>
</feature>
<sequence>MIEVVGVASDAYMAREMIKKLNPDVLTLDVEMPRMTGLEFLERLMRLRPMPVVMFSSVTQQGSDNAVRALALGAVDVLPKPIAGMTQDALEKLVSRVRTASRVRRDASPAPFPQDEPALETAQFGRWNGKVVLIGASTGGVAAVETVLRRMPNTCPPIVISQHMPESFLVSFARRLDDLLPQHVQLARDGTEVEAGQIYLAPGGAEHTGIRRAGRKIQIASIAAPKRNGHIPSVDELFMSGVETAENVVAVILTGLGKDGADGMAQLKRNGSVCIGQDEDTSVVYGMPRSAAELGILDAQLPLPQIAQAICTACDAARRN</sequence>
<dbReference type="Gene3D" id="3.40.50.2300">
    <property type="match status" value="1"/>
</dbReference>
<dbReference type="SUPFAM" id="SSF52738">
    <property type="entry name" value="Methylesterase CheB, C-terminal domain"/>
    <property type="match status" value="1"/>
</dbReference>
<dbReference type="SMART" id="SM00448">
    <property type="entry name" value="REC"/>
    <property type="match status" value="1"/>
</dbReference>
<dbReference type="PANTHER" id="PTHR42872">
    <property type="entry name" value="PROTEIN-GLUTAMATE METHYLESTERASE/PROTEIN-GLUTAMINE GLUTAMINASE"/>
    <property type="match status" value="1"/>
</dbReference>
<evidence type="ECO:0000313" key="10">
    <source>
        <dbReference type="EMBL" id="SLN24678.1"/>
    </source>
</evidence>
<dbReference type="PROSITE" id="PS50122">
    <property type="entry name" value="CHEB"/>
    <property type="match status" value="1"/>
</dbReference>
<evidence type="ECO:0000259" key="8">
    <source>
        <dbReference type="PROSITE" id="PS50110"/>
    </source>
</evidence>
<evidence type="ECO:0000256" key="7">
    <source>
        <dbReference type="PROSITE-ProRule" id="PRU00169"/>
    </source>
</evidence>
<keyword evidence="1" id="KW-0963">Cytoplasm</keyword>
<feature type="modified residue" description="4-aspartylphosphate" evidence="7">
    <location>
        <position position="29"/>
    </location>
</feature>
<dbReference type="Pfam" id="PF01339">
    <property type="entry name" value="CheB_methylest"/>
    <property type="match status" value="1"/>
</dbReference>
<feature type="active site" evidence="6">
    <location>
        <position position="137"/>
    </location>
</feature>